<dbReference type="SUPFAM" id="SSF53448">
    <property type="entry name" value="Nucleotide-diphospho-sugar transferases"/>
    <property type="match status" value="1"/>
</dbReference>
<name>A0A937CT41_9BURK</name>
<dbReference type="InterPro" id="IPR025877">
    <property type="entry name" value="MobA-like_NTP_Trfase"/>
</dbReference>
<accession>A0A937CT41</accession>
<dbReference type="PANTHER" id="PTHR43777:SF1">
    <property type="entry name" value="MOLYBDENUM COFACTOR CYTIDYLYLTRANSFERASE"/>
    <property type="match status" value="1"/>
</dbReference>
<dbReference type="PANTHER" id="PTHR43777">
    <property type="entry name" value="MOLYBDENUM COFACTOR CYTIDYLYLTRANSFERASE"/>
    <property type="match status" value="1"/>
</dbReference>
<keyword evidence="4" id="KW-1185">Reference proteome</keyword>
<dbReference type="Gene3D" id="3.90.550.10">
    <property type="entry name" value="Spore Coat Polysaccharide Biosynthesis Protein SpsA, Chain A"/>
    <property type="match status" value="2"/>
</dbReference>
<reference evidence="3 4" key="1">
    <citation type="journal article" date="2017" name="Int. J. Syst. Evol. Microbiol.">
        <title>Ramlibacter monticola sp. nov., isolated from forest soil.</title>
        <authorList>
            <person name="Chaudhary D.K."/>
            <person name="Kim J."/>
        </authorList>
    </citation>
    <scope>NUCLEOTIDE SEQUENCE [LARGE SCALE GENOMIC DNA]</scope>
    <source>
        <strain evidence="3 4">KACC 19175</strain>
    </source>
</reference>
<evidence type="ECO:0000256" key="1">
    <source>
        <dbReference type="ARBA" id="ARBA00022842"/>
    </source>
</evidence>
<dbReference type="InterPro" id="IPR029044">
    <property type="entry name" value="Nucleotide-diphossugar_trans"/>
</dbReference>
<dbReference type="AlphaFoldDB" id="A0A937CT41"/>
<feature type="domain" description="MobA-like NTP transferase" evidence="2">
    <location>
        <begin position="26"/>
        <end position="163"/>
    </location>
</feature>
<evidence type="ECO:0000259" key="2">
    <source>
        <dbReference type="Pfam" id="PF12804"/>
    </source>
</evidence>
<evidence type="ECO:0000313" key="4">
    <source>
        <dbReference type="Proteomes" id="UP000599109"/>
    </source>
</evidence>
<dbReference type="EMBL" id="JAEQNE010000001">
    <property type="protein sequence ID" value="MBL0390692.1"/>
    <property type="molecule type" value="Genomic_DNA"/>
</dbReference>
<comment type="caution">
    <text evidence="3">The sequence shown here is derived from an EMBL/GenBank/DDBJ whole genome shotgun (WGS) entry which is preliminary data.</text>
</comment>
<dbReference type="Pfam" id="PF12804">
    <property type="entry name" value="NTP_transf_3"/>
    <property type="match status" value="1"/>
</dbReference>
<sequence length="205" mass="21603">MRSDGLVIRPLSHSVLPWHPMASPTVLVLASGRGERFLASGGKGSKLQALLAGKPVIEHTLAAVRASGLPFHVEAAGHPGMGDSIAAGVRATADARGWLVLPADLPLLRPESLRAVAAALQRASIVLPFHQGTRGHPVGFAPEHGPALMALTGAEGAAAIVRTAQPLKLELEDEGIVTDIDTVEDLTRAERLFNRRRRRQGEEGS</sequence>
<organism evidence="3 4">
    <name type="scientific">Ramlibacter monticola</name>
    <dbReference type="NCBI Taxonomy" id="1926872"/>
    <lineage>
        <taxon>Bacteria</taxon>
        <taxon>Pseudomonadati</taxon>
        <taxon>Pseudomonadota</taxon>
        <taxon>Betaproteobacteria</taxon>
        <taxon>Burkholderiales</taxon>
        <taxon>Comamonadaceae</taxon>
        <taxon>Ramlibacter</taxon>
    </lineage>
</organism>
<evidence type="ECO:0000313" key="3">
    <source>
        <dbReference type="EMBL" id="MBL0390692.1"/>
    </source>
</evidence>
<protein>
    <submittedName>
        <fullName evidence="3">Nucleotidyltransferase family protein</fullName>
    </submittedName>
</protein>
<gene>
    <name evidence="3" type="ORF">JJ685_05995</name>
</gene>
<dbReference type="Proteomes" id="UP000599109">
    <property type="component" value="Unassembled WGS sequence"/>
</dbReference>
<keyword evidence="1" id="KW-0460">Magnesium</keyword>
<proteinExistence type="predicted"/>
<dbReference type="CDD" id="cd04182">
    <property type="entry name" value="GT_2_like_f"/>
    <property type="match status" value="1"/>
</dbReference>
<dbReference type="GO" id="GO:0016779">
    <property type="term" value="F:nucleotidyltransferase activity"/>
    <property type="evidence" value="ECO:0007669"/>
    <property type="project" value="UniProtKB-ARBA"/>
</dbReference>